<evidence type="ECO:0000256" key="4">
    <source>
        <dbReference type="ARBA" id="ARBA00022763"/>
    </source>
</evidence>
<comment type="catalytic activity">
    <reaction evidence="15">
        <text>Exonucleolytic cleavage (in the presence of ATP) in either 5'- to 3'- or 3'- to 5'-direction to yield 5'-phosphooligonucleotides.</text>
        <dbReference type="EC" id="3.1.11.5"/>
    </reaction>
</comment>
<evidence type="ECO:0000256" key="2">
    <source>
        <dbReference type="ARBA" id="ARBA00022723"/>
    </source>
</evidence>
<evidence type="ECO:0000259" key="18">
    <source>
        <dbReference type="PROSITE" id="PS51217"/>
    </source>
</evidence>
<dbReference type="Gene3D" id="1.10.3170.10">
    <property type="entry name" value="Recbcd, chain B, domain 2"/>
    <property type="match status" value="1"/>
</dbReference>
<dbReference type="PANTHER" id="PTHR11070:SF23">
    <property type="entry name" value="RECBCD ENZYME SUBUNIT RECB"/>
    <property type="match status" value="1"/>
</dbReference>
<dbReference type="Pfam" id="PF12705">
    <property type="entry name" value="PDDEXK_1"/>
    <property type="match status" value="1"/>
</dbReference>
<evidence type="ECO:0000256" key="3">
    <source>
        <dbReference type="ARBA" id="ARBA00022741"/>
    </source>
</evidence>
<dbReference type="Pfam" id="PF13361">
    <property type="entry name" value="UvrD_C"/>
    <property type="match status" value="1"/>
</dbReference>
<comment type="miscellaneous">
    <text evidence="15">In the RecBCD complex, RecB has a slow 3'-5' helicase, an exonuclease activity and loads RecA onto ssDNA, RecD has a fast 5'-3' helicase activity, while RecC stimulates the ATPase and processivity of the RecB helicase and contributes to recognition of the Chi site.</text>
</comment>
<evidence type="ECO:0000256" key="11">
    <source>
        <dbReference type="ARBA" id="ARBA00023204"/>
    </source>
</evidence>
<dbReference type="InterPro" id="IPR038726">
    <property type="entry name" value="PDDEXK_AddAB-type"/>
</dbReference>
<dbReference type="PROSITE" id="PS51198">
    <property type="entry name" value="UVRD_HELICASE_ATP_BIND"/>
    <property type="match status" value="1"/>
</dbReference>
<feature type="active site" description="For nuclease activity" evidence="15">
    <location>
        <position position="1097"/>
    </location>
</feature>
<evidence type="ECO:0000256" key="12">
    <source>
        <dbReference type="ARBA" id="ARBA00023235"/>
    </source>
</evidence>
<dbReference type="Gene3D" id="3.90.320.10">
    <property type="match status" value="1"/>
</dbReference>
<protein>
    <recommendedName>
        <fullName evidence="15">RecBCD enzyme subunit RecB</fullName>
        <ecNumber evidence="15">3.1.11.5</ecNumber>
        <ecNumber evidence="15">5.6.2.4</ecNumber>
    </recommendedName>
    <alternativeName>
        <fullName evidence="15">DNA 3'-5' helicase subunit RecB</fullName>
    </alternativeName>
    <alternativeName>
        <fullName evidence="15">Exonuclease V subunit RecB</fullName>
        <shortName evidence="15">ExoV subunit RecB</shortName>
    </alternativeName>
    <alternativeName>
        <fullName evidence="15">Helicase/nuclease RecBCD subunit RecB</fullName>
    </alternativeName>
</protein>
<comment type="domain">
    <text evidence="15">The C-terminal domain has nuclease activity and interacts with RecD. It interacts with RecA, facilitating its loading onto ssDNA.</text>
</comment>
<keyword evidence="12 15" id="KW-0413">Isomerase</keyword>
<comment type="similarity">
    <text evidence="15">Belongs to the helicase family. UvrD subfamily.</text>
</comment>
<evidence type="ECO:0000256" key="7">
    <source>
        <dbReference type="ARBA" id="ARBA00022839"/>
    </source>
</evidence>
<evidence type="ECO:0000256" key="1">
    <source>
        <dbReference type="ARBA" id="ARBA00022722"/>
    </source>
</evidence>
<proteinExistence type="inferred from homology"/>
<dbReference type="PROSITE" id="PS51217">
    <property type="entry name" value="UVRD_HELICASE_CTER"/>
    <property type="match status" value="1"/>
</dbReference>
<evidence type="ECO:0000259" key="17">
    <source>
        <dbReference type="PROSITE" id="PS51198"/>
    </source>
</evidence>
<organism evidence="19 20">
    <name type="scientific">Crenobacter oryzisoli</name>
    <dbReference type="NCBI Taxonomy" id="3056844"/>
    <lineage>
        <taxon>Bacteria</taxon>
        <taxon>Pseudomonadati</taxon>
        <taxon>Pseudomonadota</taxon>
        <taxon>Betaproteobacteria</taxon>
        <taxon>Neisseriales</taxon>
        <taxon>Neisseriaceae</taxon>
        <taxon>Crenobacter</taxon>
    </lineage>
</organism>
<name>A0ABT7XM35_9NEIS</name>
<dbReference type="EC" id="3.1.11.5" evidence="15"/>
<feature type="binding site" evidence="15">
    <location>
        <position position="1084"/>
    </location>
    <ligand>
        <name>Mg(2+)</name>
        <dbReference type="ChEBI" id="CHEBI:18420"/>
    </ligand>
</feature>
<comment type="catalytic activity">
    <reaction evidence="14 15">
        <text>ATP + H2O = ADP + phosphate + H(+)</text>
        <dbReference type="Rhea" id="RHEA:13065"/>
        <dbReference type="ChEBI" id="CHEBI:15377"/>
        <dbReference type="ChEBI" id="CHEBI:15378"/>
        <dbReference type="ChEBI" id="CHEBI:30616"/>
        <dbReference type="ChEBI" id="CHEBI:43474"/>
        <dbReference type="ChEBI" id="CHEBI:456216"/>
        <dbReference type="EC" id="5.6.2.4"/>
    </reaction>
</comment>
<keyword evidence="9 15" id="KW-0460">Magnesium</keyword>
<dbReference type="InterPro" id="IPR014017">
    <property type="entry name" value="DNA_helicase_UvrD-like_C"/>
</dbReference>
<evidence type="ECO:0000256" key="8">
    <source>
        <dbReference type="ARBA" id="ARBA00022840"/>
    </source>
</evidence>
<evidence type="ECO:0000256" key="16">
    <source>
        <dbReference type="PROSITE-ProRule" id="PRU00560"/>
    </source>
</evidence>
<dbReference type="Pfam" id="PF00580">
    <property type="entry name" value="UvrD-helicase"/>
    <property type="match status" value="1"/>
</dbReference>
<dbReference type="Gene3D" id="1.10.486.10">
    <property type="entry name" value="PCRA, domain 4"/>
    <property type="match status" value="1"/>
</dbReference>
<dbReference type="InterPro" id="IPR011604">
    <property type="entry name" value="PDDEXK-like_dom_sf"/>
</dbReference>
<dbReference type="HAMAP" id="MF_01485">
    <property type="entry name" value="RecB"/>
    <property type="match status" value="1"/>
</dbReference>
<dbReference type="GO" id="GO:0008854">
    <property type="term" value="F:exodeoxyribonuclease V activity"/>
    <property type="evidence" value="ECO:0007669"/>
    <property type="project" value="UniProtKB-EC"/>
</dbReference>
<dbReference type="RefSeq" id="WP_289829439.1">
    <property type="nucleotide sequence ID" value="NZ_JAUEDK010000010.1"/>
</dbReference>
<reference evidence="19" key="1">
    <citation type="submission" date="2023-06" db="EMBL/GenBank/DDBJ databases">
        <authorList>
            <person name="Zhang S."/>
        </authorList>
    </citation>
    <scope>NUCLEOTIDE SEQUENCE</scope>
    <source>
        <strain evidence="19">SG2303</strain>
    </source>
</reference>
<keyword evidence="8 15" id="KW-0067">ATP-binding</keyword>
<evidence type="ECO:0000256" key="6">
    <source>
        <dbReference type="ARBA" id="ARBA00022806"/>
    </source>
</evidence>
<dbReference type="InterPro" id="IPR000212">
    <property type="entry name" value="DNA_helicase_UvrD/REP"/>
</dbReference>
<dbReference type="InterPro" id="IPR027417">
    <property type="entry name" value="P-loop_NTPase"/>
</dbReference>
<keyword evidence="6 15" id="KW-0347">Helicase</keyword>
<dbReference type="NCBIfam" id="TIGR00609">
    <property type="entry name" value="recB"/>
    <property type="match status" value="1"/>
</dbReference>
<dbReference type="CDD" id="cd22352">
    <property type="entry name" value="RecB_C-like"/>
    <property type="match status" value="1"/>
</dbReference>
<dbReference type="SUPFAM" id="SSF52980">
    <property type="entry name" value="Restriction endonuclease-like"/>
    <property type="match status" value="1"/>
</dbReference>
<accession>A0ABT7XM35</accession>
<dbReference type="Proteomes" id="UP001168540">
    <property type="component" value="Unassembled WGS sequence"/>
</dbReference>
<feature type="binding site" evidence="15">
    <location>
        <position position="1097"/>
    </location>
    <ligand>
        <name>Mg(2+)</name>
        <dbReference type="ChEBI" id="CHEBI:18420"/>
    </ligand>
</feature>
<comment type="catalytic activity">
    <reaction evidence="13 15">
        <text>Couples ATP hydrolysis with the unwinding of duplex DNA by translocating in the 3'-5' direction.</text>
        <dbReference type="EC" id="5.6.2.4"/>
    </reaction>
</comment>
<gene>
    <name evidence="15 19" type="primary">recB</name>
    <name evidence="19" type="ORF">QU481_08110</name>
</gene>
<evidence type="ECO:0000256" key="14">
    <source>
        <dbReference type="ARBA" id="ARBA00048988"/>
    </source>
</evidence>
<dbReference type="InterPro" id="IPR004586">
    <property type="entry name" value="RecB"/>
</dbReference>
<evidence type="ECO:0000256" key="10">
    <source>
        <dbReference type="ARBA" id="ARBA00023125"/>
    </source>
</evidence>
<keyword evidence="10 15" id="KW-0238">DNA-binding</keyword>
<dbReference type="InterPro" id="IPR011335">
    <property type="entry name" value="Restrct_endonuc-II-like"/>
</dbReference>
<feature type="binding site" evidence="15">
    <location>
        <position position="968"/>
    </location>
    <ligand>
        <name>Mg(2+)</name>
        <dbReference type="ChEBI" id="CHEBI:18420"/>
    </ligand>
</feature>
<dbReference type="Gene3D" id="3.40.50.300">
    <property type="entry name" value="P-loop containing nucleotide triphosphate hydrolases"/>
    <property type="match status" value="2"/>
</dbReference>
<comment type="cofactor">
    <cofactor evidence="15">
        <name>Mg(2+)</name>
        <dbReference type="ChEBI" id="CHEBI:18420"/>
    </cofactor>
    <text evidence="15">Binds 1 Mg(2+) ion per subunit.</text>
</comment>
<keyword evidence="2 15" id="KW-0479">Metal-binding</keyword>
<dbReference type="EC" id="5.6.2.4" evidence="15"/>
<comment type="function">
    <text evidence="15">A helicase/nuclease that prepares dsDNA breaks (DSB) for recombinational DNA repair. Binds to DSBs and unwinds DNA via a highly rapid and processive ATP-dependent bidirectional helicase activity. Unwinds dsDNA until it encounters a Chi (crossover hotspot instigator) sequence from the 3' direction. Cuts ssDNA a few nucleotides 3' to the Chi site. The properties and activities of the enzyme are changed at Chi. The Chi-altered holoenzyme produces a long 3'-ssDNA overhang and facilitates RecA-binding to the ssDNA for homologous DNA recombination and repair. Holoenzyme degrades any linearized DNA that is unable to undergo homologous recombination. In the holoenzyme this subunit contributes ATPase, 3'-5' helicase, exonuclease activity and loads RecA onto ssDNA.</text>
</comment>
<keyword evidence="7 15" id="KW-0269">Exonuclease</keyword>
<keyword evidence="11 15" id="KW-0234">DNA repair</keyword>
<feature type="region of interest" description="Nuclease activity, interacts with RecD and RecA" evidence="15">
    <location>
        <begin position="914"/>
        <end position="1186"/>
    </location>
</feature>
<sequence length="1186" mass="129651">MSALLPFAPLNVPLIGVNLVEASAGTGKTWNIAALFVRLLLEAQPGEAAPASVEQILVVTYTKAATAELRSRLRARLAEALAALDVDEVGDAYLAELLAPHREDTERRETARARLTAALTGFDAASIYTIHGFCQRVLTDAAFESGQPFDAELVADDEAPLLELADDFWRQRVLGDPLYARLLAQQGDTPDAWLAAVKPFLAKDYLTLVTPPPGQLAEREAARLAAWQALCADPASIEAGAAAFWDGFAALKGNLYRQPTYQRLFGWLAGIALPDTAPPTLGTDMLKALGRLTPNGLADGAKKGQVPPAHPLFARLGDWLASELSWQDAAAEEVARLKIELIRWIDTELAARRRAARQRRFDDLLTDLATGLRDPVSGPLLAEHMARSWQLALIDEFQDTDPVQYAIFRAGFIERGRPVFLVGDPKQAIYSFRGADIFAYLAARDDAGARYTLSTNHRSTDQLVAAVNALFAREQAFLLDIPYQPVASAGGRGTLTLDKDLAPLTLQWLSPEQDKPLPKDRAARLAAASTADAIAGLLVDAGQGGATLTRDDKSRALKGGDIAVLVSTHRQGELVRAALAERGVASVALTQESVFASREARELAALLRAWVDPAHEGRLRAALATELIGLTAAELVTLIDDETGWETRQGAFAADHARWRDAGFMAAWRQAFVRERLAERLLPLPDGERRLTNLAQLTELIQQQSEHLAGPAPLLAWFEACVVNPPAGEEAMMRLESDAALVKIVTIHASKGLQYPLVFCPFLWDGALSRKDTAFWRYRDGGETRLVPDELAGDADHLASDSETLAEKLRLLYVALTRAEHRLVIGWTRASGMETAALTWLLHGEGTSSLEGLRELKDELSHDRLVADLHRFAGANAGAVRLQSELPEPARLAREHAEHGDWQVRTLTRPIFTPWRVTSFTGLAQHGSRHAAEAPDHDRLAARPVEPAEPVYDRFSFPRGARPGTCLHAIFEHIDFTAPADAHAKVVTEQLARAGFGEEWQGAAADIVARTLAAPLDPGARLADVPNGRRLVELEFLLPLQPLQAERLSAILADPAHGLHPACRAAAVQLEFRHVEGYLKGFIDLVAEVDGKLYLVDYKSNHLGDAPDDYGTEQLAEAIAQEHYYLQYLIYTVALRRYFTARGIDFGQRFGGVRYLFLRGLDDTGRGVWHDAPSESLLAALDQLFQ</sequence>
<dbReference type="PANTHER" id="PTHR11070">
    <property type="entry name" value="UVRD / RECB / PCRA DNA HELICASE FAMILY MEMBER"/>
    <property type="match status" value="1"/>
</dbReference>
<keyword evidence="1 15" id="KW-0540">Nuclease</keyword>
<comment type="caution">
    <text evidence="19">The sequence shown here is derived from an EMBL/GenBank/DDBJ whole genome shotgun (WGS) entry which is preliminary data.</text>
</comment>
<feature type="domain" description="UvrD-like helicase ATP-binding" evidence="17">
    <location>
        <begin position="1"/>
        <end position="460"/>
    </location>
</feature>
<evidence type="ECO:0000256" key="9">
    <source>
        <dbReference type="ARBA" id="ARBA00022842"/>
    </source>
</evidence>
<dbReference type="EMBL" id="JAUEDK010000010">
    <property type="protein sequence ID" value="MDN0074856.1"/>
    <property type="molecule type" value="Genomic_DNA"/>
</dbReference>
<feature type="binding site" evidence="16">
    <location>
        <begin position="22"/>
        <end position="29"/>
    </location>
    <ligand>
        <name>ATP</name>
        <dbReference type="ChEBI" id="CHEBI:30616"/>
    </ligand>
</feature>
<evidence type="ECO:0000313" key="19">
    <source>
        <dbReference type="EMBL" id="MDN0074856.1"/>
    </source>
</evidence>
<comment type="subunit">
    <text evidence="15">Heterotrimer of RecB, RecC and RecD. All subunits contribute to DNA-binding. Interacts with RecA.</text>
</comment>
<keyword evidence="5 15" id="KW-0378">Hydrolase</keyword>
<evidence type="ECO:0000256" key="5">
    <source>
        <dbReference type="ARBA" id="ARBA00022801"/>
    </source>
</evidence>
<keyword evidence="20" id="KW-1185">Reference proteome</keyword>
<evidence type="ECO:0000313" key="20">
    <source>
        <dbReference type="Proteomes" id="UP001168540"/>
    </source>
</evidence>
<keyword evidence="4 15" id="KW-0227">DNA damage</keyword>
<comment type="domain">
    <text evidence="15">The N-terminal DNA-binding domain is a ssDNA-dependent ATPase and has ATP-dependent 3'-5' helicase function. This domain interacts with RecC.</text>
</comment>
<feature type="region of interest" description="DNA-binding and helicase activity, interacts with RecC" evidence="15">
    <location>
        <begin position="1"/>
        <end position="883"/>
    </location>
</feature>
<keyword evidence="3 15" id="KW-0547">Nucleotide-binding</keyword>
<dbReference type="InterPro" id="IPR014016">
    <property type="entry name" value="UvrD-like_ATP-bd"/>
</dbReference>
<evidence type="ECO:0000256" key="15">
    <source>
        <dbReference type="HAMAP-Rule" id="MF_01485"/>
    </source>
</evidence>
<dbReference type="SUPFAM" id="SSF52540">
    <property type="entry name" value="P-loop containing nucleoside triphosphate hydrolases"/>
    <property type="match status" value="1"/>
</dbReference>
<feature type="domain" description="UvrD-like helicase C-terminal" evidence="18">
    <location>
        <begin position="484"/>
        <end position="752"/>
    </location>
</feature>
<evidence type="ECO:0000256" key="13">
    <source>
        <dbReference type="ARBA" id="ARBA00034617"/>
    </source>
</evidence>